<evidence type="ECO:0000256" key="9">
    <source>
        <dbReference type="SAM" id="Phobius"/>
    </source>
</evidence>
<dbReference type="SUPFAM" id="SSF57701">
    <property type="entry name" value="Zn2/Cys6 DNA-binding domain"/>
    <property type="match status" value="1"/>
</dbReference>
<dbReference type="GO" id="GO:0006351">
    <property type="term" value="P:DNA-templated transcription"/>
    <property type="evidence" value="ECO:0007669"/>
    <property type="project" value="InterPro"/>
</dbReference>
<dbReference type="GO" id="GO:0000981">
    <property type="term" value="F:DNA-binding transcription factor activity, RNA polymerase II-specific"/>
    <property type="evidence" value="ECO:0007669"/>
    <property type="project" value="InterPro"/>
</dbReference>
<feature type="domain" description="Zn(2)-C6 fungal-type" evidence="10">
    <location>
        <begin position="69"/>
        <end position="98"/>
    </location>
</feature>
<keyword evidence="12" id="KW-1185">Reference proteome</keyword>
<dbReference type="Pfam" id="PF04082">
    <property type="entry name" value="Fungal_trans"/>
    <property type="match status" value="1"/>
</dbReference>
<keyword evidence="7" id="KW-0539">Nucleus</keyword>
<evidence type="ECO:0000313" key="12">
    <source>
        <dbReference type="Proteomes" id="UP001244011"/>
    </source>
</evidence>
<feature type="transmembrane region" description="Helical" evidence="9">
    <location>
        <begin position="372"/>
        <end position="396"/>
    </location>
</feature>
<feature type="compositionally biased region" description="Polar residues" evidence="8">
    <location>
        <begin position="837"/>
        <end position="850"/>
    </location>
</feature>
<dbReference type="PROSITE" id="PS50048">
    <property type="entry name" value="ZN2_CY6_FUNGAL_2"/>
    <property type="match status" value="1"/>
</dbReference>
<dbReference type="GO" id="GO:0008270">
    <property type="term" value="F:zinc ion binding"/>
    <property type="evidence" value="ECO:0007669"/>
    <property type="project" value="InterPro"/>
</dbReference>
<keyword evidence="4" id="KW-0805">Transcription regulation</keyword>
<feature type="region of interest" description="Disordered" evidence="8">
    <location>
        <begin position="783"/>
        <end position="802"/>
    </location>
</feature>
<feature type="compositionally biased region" description="Low complexity" evidence="8">
    <location>
        <begin position="785"/>
        <end position="799"/>
    </location>
</feature>
<evidence type="ECO:0000259" key="10">
    <source>
        <dbReference type="PROSITE" id="PS50048"/>
    </source>
</evidence>
<dbReference type="PANTHER" id="PTHR47540:SF1">
    <property type="entry name" value="ACTIVATOR OF STRESS GENES 1-RELATED"/>
    <property type="match status" value="1"/>
</dbReference>
<feature type="region of interest" description="Disordered" evidence="8">
    <location>
        <begin position="694"/>
        <end position="753"/>
    </location>
</feature>
<dbReference type="AlphaFoldDB" id="A0AAJ0FPT8"/>
<sequence>MGSGASPDGSEDESAFSSPGDDVSIPGSPRSSAAHVQVKAESVDSSGARNPSAGGLSMPVQKRRRVTRACDECRRKKIKCDGKQPCTHCSVYSYECTYDKPSNRRRNPAPQYIEALESRLQRAEALLREVRPDVDLNDHNLDPSIQQEFRNREQARAQVARLRTETARQPESQDAKIMSMIEAMGQLDLSEGGEWDFHGTSSGAVFLKRMKEHFRGLLGNDYRTPFVVRPLRPPGLFSLDSPRSSSGSPWDLSALPNIYDLPPRERARTLCYYSLNCATCLLRIVHIPSFYEMFDRVYELPPEKFGTEENRFLGLLYSVLSLGCMYNTSGNDPSNSVDYKTAMDEGLKYYASARVLLQDVAECRDLTTLQALLFMLLFLQVAANISGCYSFVGIALRSAIRMGLHRHLKHAKITPIEDETRRRCFYVIRQMDTYISTILGFPMLLNEEDIDQPLPTEVDDEYITKDAILAPPAGTPSFLQAFNAHVRLMRILTKVVKHIYPQKVVHEFVADEDTRNAPYLVEYGKIREIEEDLQDWYEQLPTHWRPSPEGPIEVIRVRTILRFGYAHVQMMLYRPFLHYASPRLSAGKNIDERYYACAAAGVSVSRNIVHIGTELRKQTVLIGPYWFMLYTEFFAILSLVFYVLENPDKSGSAEILADARAGREVVASLARRSMAADRVTTTLTSLFDQLPDKLKKMKGRAMPTRKRSAPVPKSGIASAQARPGLQGAKPQRRSEELNRPRSGPAGENHPTSLHRASLDTAGMHQGLHGQNFSANFQDLLPLDIPSTGESSETSSTPGTMHAQLPNYHQMHTPSASHKPLHKLDEMMFPSGDPFAYPNQQPLTDFTSQAQGGHAGPPGRSQQPGSMQFYIPNLYDDIEGHLLGQPAPYLVQQDQQSQQGLGLASHMYNPSNMVPMQQTPPAHHQNLTPQRQQQRELEDMLADPNFREDWGDMLGNSGYRQL</sequence>
<dbReference type="PROSITE" id="PS00463">
    <property type="entry name" value="ZN2_CY6_FUNGAL_1"/>
    <property type="match status" value="1"/>
</dbReference>
<gene>
    <name evidence="11" type="ORF">QBC33DRAFT_448976</name>
</gene>
<dbReference type="PANTHER" id="PTHR47540">
    <property type="entry name" value="THIAMINE REPRESSIBLE GENES REGULATORY PROTEIN THI5"/>
    <property type="match status" value="1"/>
</dbReference>
<evidence type="ECO:0000256" key="3">
    <source>
        <dbReference type="ARBA" id="ARBA00022833"/>
    </source>
</evidence>
<evidence type="ECO:0000256" key="4">
    <source>
        <dbReference type="ARBA" id="ARBA00023015"/>
    </source>
</evidence>
<feature type="region of interest" description="Disordered" evidence="8">
    <location>
        <begin position="1"/>
        <end position="64"/>
    </location>
</feature>
<evidence type="ECO:0000256" key="6">
    <source>
        <dbReference type="ARBA" id="ARBA00023163"/>
    </source>
</evidence>
<evidence type="ECO:0000256" key="1">
    <source>
        <dbReference type="ARBA" id="ARBA00004123"/>
    </source>
</evidence>
<dbReference type="GO" id="GO:0043565">
    <property type="term" value="F:sequence-specific DNA binding"/>
    <property type="evidence" value="ECO:0007669"/>
    <property type="project" value="TreeGrafter"/>
</dbReference>
<keyword evidence="9" id="KW-0472">Membrane</keyword>
<dbReference type="SMART" id="SM00066">
    <property type="entry name" value="GAL4"/>
    <property type="match status" value="1"/>
</dbReference>
<dbReference type="Pfam" id="PF00172">
    <property type="entry name" value="Zn_clus"/>
    <property type="match status" value="1"/>
</dbReference>
<name>A0AAJ0FPT8_9PEZI</name>
<dbReference type="InterPro" id="IPR001138">
    <property type="entry name" value="Zn2Cys6_DnaBD"/>
</dbReference>
<keyword evidence="5" id="KW-0238">DNA-binding</keyword>
<dbReference type="RefSeq" id="XP_060284693.1">
    <property type="nucleotide sequence ID" value="XM_060424499.1"/>
</dbReference>
<protein>
    <submittedName>
        <fullName evidence="11">Fungal-specific transcription factor domain-containing protein</fullName>
    </submittedName>
</protein>
<reference evidence="11" key="1">
    <citation type="submission" date="2023-06" db="EMBL/GenBank/DDBJ databases">
        <title>Genome-scale phylogeny and comparative genomics of the fungal order Sordariales.</title>
        <authorList>
            <consortium name="Lawrence Berkeley National Laboratory"/>
            <person name="Hensen N."/>
            <person name="Bonometti L."/>
            <person name="Westerberg I."/>
            <person name="Brannstrom I.O."/>
            <person name="Guillou S."/>
            <person name="Cros-Aarteil S."/>
            <person name="Calhoun S."/>
            <person name="Haridas S."/>
            <person name="Kuo A."/>
            <person name="Mondo S."/>
            <person name="Pangilinan J."/>
            <person name="Riley R."/>
            <person name="Labutti K."/>
            <person name="Andreopoulos B."/>
            <person name="Lipzen A."/>
            <person name="Chen C."/>
            <person name="Yanf M."/>
            <person name="Daum C."/>
            <person name="Ng V."/>
            <person name="Clum A."/>
            <person name="Steindorff A."/>
            <person name="Ohm R."/>
            <person name="Martin F."/>
            <person name="Silar P."/>
            <person name="Natvig D."/>
            <person name="Lalanne C."/>
            <person name="Gautier V."/>
            <person name="Ament-Velasquez S.L."/>
            <person name="Kruys A."/>
            <person name="Hutchinson M.I."/>
            <person name="Powell A.J."/>
            <person name="Barry K."/>
            <person name="Miller A.N."/>
            <person name="Grigoriev I.V."/>
            <person name="Debuchy R."/>
            <person name="Gladieux P."/>
            <person name="Thoren M.H."/>
            <person name="Johannesson H."/>
        </authorList>
    </citation>
    <scope>NUCLEOTIDE SEQUENCE</scope>
    <source>
        <strain evidence="11">8032-3</strain>
    </source>
</reference>
<keyword evidence="6" id="KW-0804">Transcription</keyword>
<dbReference type="Gene3D" id="4.10.240.10">
    <property type="entry name" value="Zn(2)-C6 fungal-type DNA-binding domain"/>
    <property type="match status" value="1"/>
</dbReference>
<keyword evidence="9" id="KW-0812">Transmembrane</keyword>
<dbReference type="InterPro" id="IPR051711">
    <property type="entry name" value="Stress_Response_Reg"/>
</dbReference>
<dbReference type="GO" id="GO:0045944">
    <property type="term" value="P:positive regulation of transcription by RNA polymerase II"/>
    <property type="evidence" value="ECO:0007669"/>
    <property type="project" value="TreeGrafter"/>
</dbReference>
<keyword evidence="3" id="KW-0862">Zinc</keyword>
<dbReference type="Proteomes" id="UP001244011">
    <property type="component" value="Unassembled WGS sequence"/>
</dbReference>
<keyword evidence="9" id="KW-1133">Transmembrane helix</keyword>
<keyword evidence="2" id="KW-0479">Metal-binding</keyword>
<evidence type="ECO:0000313" key="11">
    <source>
        <dbReference type="EMBL" id="KAK1768480.1"/>
    </source>
</evidence>
<comment type="caution">
    <text evidence="11">The sequence shown here is derived from an EMBL/GenBank/DDBJ whole genome shotgun (WGS) entry which is preliminary data.</text>
</comment>
<dbReference type="GO" id="GO:0005634">
    <property type="term" value="C:nucleus"/>
    <property type="evidence" value="ECO:0007669"/>
    <property type="project" value="UniProtKB-SubCell"/>
</dbReference>
<feature type="transmembrane region" description="Helical" evidence="9">
    <location>
        <begin position="625"/>
        <end position="644"/>
    </location>
</feature>
<evidence type="ECO:0000256" key="5">
    <source>
        <dbReference type="ARBA" id="ARBA00023125"/>
    </source>
</evidence>
<evidence type="ECO:0000256" key="7">
    <source>
        <dbReference type="ARBA" id="ARBA00023242"/>
    </source>
</evidence>
<proteinExistence type="predicted"/>
<dbReference type="CDD" id="cd12148">
    <property type="entry name" value="fungal_TF_MHR"/>
    <property type="match status" value="1"/>
</dbReference>
<evidence type="ECO:0000256" key="8">
    <source>
        <dbReference type="SAM" id="MobiDB-lite"/>
    </source>
</evidence>
<feature type="compositionally biased region" description="Basic residues" evidence="8">
    <location>
        <begin position="695"/>
        <end position="708"/>
    </location>
</feature>
<dbReference type="InterPro" id="IPR007219">
    <property type="entry name" value="XnlR_reg_dom"/>
</dbReference>
<dbReference type="InterPro" id="IPR036864">
    <property type="entry name" value="Zn2-C6_fun-type_DNA-bd_sf"/>
</dbReference>
<dbReference type="EMBL" id="MU839005">
    <property type="protein sequence ID" value="KAK1768480.1"/>
    <property type="molecule type" value="Genomic_DNA"/>
</dbReference>
<organism evidence="11 12">
    <name type="scientific">Phialemonium atrogriseum</name>
    <dbReference type="NCBI Taxonomy" id="1093897"/>
    <lineage>
        <taxon>Eukaryota</taxon>
        <taxon>Fungi</taxon>
        <taxon>Dikarya</taxon>
        <taxon>Ascomycota</taxon>
        <taxon>Pezizomycotina</taxon>
        <taxon>Sordariomycetes</taxon>
        <taxon>Sordariomycetidae</taxon>
        <taxon>Cephalothecales</taxon>
        <taxon>Cephalothecaceae</taxon>
        <taxon>Phialemonium</taxon>
    </lineage>
</organism>
<evidence type="ECO:0000256" key="2">
    <source>
        <dbReference type="ARBA" id="ARBA00022723"/>
    </source>
</evidence>
<feature type="region of interest" description="Disordered" evidence="8">
    <location>
        <begin position="831"/>
        <end position="866"/>
    </location>
</feature>
<accession>A0AAJ0FPT8</accession>
<dbReference type="SMART" id="SM00906">
    <property type="entry name" value="Fungal_trans"/>
    <property type="match status" value="1"/>
</dbReference>
<dbReference type="CDD" id="cd00067">
    <property type="entry name" value="GAL4"/>
    <property type="match status" value="1"/>
</dbReference>
<dbReference type="GeneID" id="85307686"/>
<comment type="subcellular location">
    <subcellularLocation>
        <location evidence="1">Nucleus</location>
    </subcellularLocation>
</comment>